<reference evidence="2" key="1">
    <citation type="journal article" date="2020" name="Stud. Mycol.">
        <title>101 Dothideomycetes genomes: a test case for predicting lifestyles and emergence of pathogens.</title>
        <authorList>
            <person name="Haridas S."/>
            <person name="Albert R."/>
            <person name="Binder M."/>
            <person name="Bloem J."/>
            <person name="Labutti K."/>
            <person name="Salamov A."/>
            <person name="Andreopoulos B."/>
            <person name="Baker S."/>
            <person name="Barry K."/>
            <person name="Bills G."/>
            <person name="Bluhm B."/>
            <person name="Cannon C."/>
            <person name="Castanera R."/>
            <person name="Culley D."/>
            <person name="Daum C."/>
            <person name="Ezra D."/>
            <person name="Gonzalez J."/>
            <person name="Henrissat B."/>
            <person name="Kuo A."/>
            <person name="Liang C."/>
            <person name="Lipzen A."/>
            <person name="Lutzoni F."/>
            <person name="Magnuson J."/>
            <person name="Mondo S."/>
            <person name="Nolan M."/>
            <person name="Ohm R."/>
            <person name="Pangilinan J."/>
            <person name="Park H.-J."/>
            <person name="Ramirez L."/>
            <person name="Alfaro M."/>
            <person name="Sun H."/>
            <person name="Tritt A."/>
            <person name="Yoshinaga Y."/>
            <person name="Zwiers L.-H."/>
            <person name="Turgeon B."/>
            <person name="Goodwin S."/>
            <person name="Spatafora J."/>
            <person name="Crous P."/>
            <person name="Grigoriev I."/>
        </authorList>
    </citation>
    <scope>NUCLEOTIDE SEQUENCE</scope>
    <source>
        <strain evidence="2">CBS 207.26</strain>
    </source>
</reference>
<dbReference type="OrthoDB" id="10621474at2759"/>
<proteinExistence type="predicted"/>
<evidence type="ECO:0000313" key="2">
    <source>
        <dbReference type="EMBL" id="KAF2195789.1"/>
    </source>
</evidence>
<keyword evidence="1" id="KW-1133">Transmembrane helix</keyword>
<name>A0A6A6EY94_9PEZI</name>
<feature type="transmembrane region" description="Helical" evidence="1">
    <location>
        <begin position="76"/>
        <end position="96"/>
    </location>
</feature>
<gene>
    <name evidence="2" type="ORF">K469DRAFT_758674</name>
</gene>
<protein>
    <submittedName>
        <fullName evidence="2">Uncharacterized protein</fullName>
    </submittedName>
</protein>
<sequence>MNDTTRMVCSPSADATFGSVVEGYRSNFNFTLTFEQYFLSILASAVFLIFAPLRVKLFGRGIYKSVETFTIALVRNYSLISIFANLQLTTVILWTIQHPLRSTFLQQLPQVFSHMLYALSYLENSRSRCPSALLNASLHFYTS</sequence>
<dbReference type="Proteomes" id="UP000800200">
    <property type="component" value="Unassembled WGS sequence"/>
</dbReference>
<dbReference type="EMBL" id="ML994610">
    <property type="protein sequence ID" value="KAF2195789.1"/>
    <property type="molecule type" value="Genomic_DNA"/>
</dbReference>
<keyword evidence="1" id="KW-0472">Membrane</keyword>
<keyword evidence="3" id="KW-1185">Reference proteome</keyword>
<keyword evidence="1" id="KW-0812">Transmembrane</keyword>
<dbReference type="AlphaFoldDB" id="A0A6A6EY94"/>
<evidence type="ECO:0000313" key="3">
    <source>
        <dbReference type="Proteomes" id="UP000800200"/>
    </source>
</evidence>
<accession>A0A6A6EY94</accession>
<evidence type="ECO:0000256" key="1">
    <source>
        <dbReference type="SAM" id="Phobius"/>
    </source>
</evidence>
<feature type="transmembrane region" description="Helical" evidence="1">
    <location>
        <begin position="37"/>
        <end position="55"/>
    </location>
</feature>
<organism evidence="2 3">
    <name type="scientific">Zopfia rhizophila CBS 207.26</name>
    <dbReference type="NCBI Taxonomy" id="1314779"/>
    <lineage>
        <taxon>Eukaryota</taxon>
        <taxon>Fungi</taxon>
        <taxon>Dikarya</taxon>
        <taxon>Ascomycota</taxon>
        <taxon>Pezizomycotina</taxon>
        <taxon>Dothideomycetes</taxon>
        <taxon>Dothideomycetes incertae sedis</taxon>
        <taxon>Zopfiaceae</taxon>
        <taxon>Zopfia</taxon>
    </lineage>
</organism>